<gene>
    <name evidence="2" type="ORF">ACFFIO_14570</name>
</gene>
<dbReference type="Gene3D" id="3.10.450.50">
    <property type="match status" value="1"/>
</dbReference>
<name>A0ABV6F8I5_9MICC</name>
<feature type="domain" description="SnoaL-like" evidence="1">
    <location>
        <begin position="40"/>
        <end position="146"/>
    </location>
</feature>
<evidence type="ECO:0000313" key="3">
    <source>
        <dbReference type="Proteomes" id="UP001589766"/>
    </source>
</evidence>
<dbReference type="EMBL" id="JBHLWH010000042">
    <property type="protein sequence ID" value="MFC0249726.1"/>
    <property type="molecule type" value="Genomic_DNA"/>
</dbReference>
<evidence type="ECO:0000313" key="2">
    <source>
        <dbReference type="EMBL" id="MFC0249726.1"/>
    </source>
</evidence>
<dbReference type="InterPro" id="IPR037401">
    <property type="entry name" value="SnoaL-like"/>
</dbReference>
<evidence type="ECO:0000259" key="1">
    <source>
        <dbReference type="Pfam" id="PF12680"/>
    </source>
</evidence>
<accession>A0ABV6F8I5</accession>
<keyword evidence="3" id="KW-1185">Reference proteome</keyword>
<dbReference type="SUPFAM" id="SSF54427">
    <property type="entry name" value="NTF2-like"/>
    <property type="match status" value="1"/>
</dbReference>
<organism evidence="2 3">
    <name type="scientific">Citricoccus parietis</name>
    <dbReference type="NCBI Taxonomy" id="592307"/>
    <lineage>
        <taxon>Bacteria</taxon>
        <taxon>Bacillati</taxon>
        <taxon>Actinomycetota</taxon>
        <taxon>Actinomycetes</taxon>
        <taxon>Micrococcales</taxon>
        <taxon>Micrococcaceae</taxon>
        <taxon>Citricoccus</taxon>
    </lineage>
</organism>
<comment type="caution">
    <text evidence="2">The sequence shown here is derived from an EMBL/GenBank/DDBJ whole genome shotgun (WGS) entry which is preliminary data.</text>
</comment>
<dbReference type="Pfam" id="PF12680">
    <property type="entry name" value="SnoaL_2"/>
    <property type="match status" value="1"/>
</dbReference>
<reference evidence="2 3" key="1">
    <citation type="submission" date="2024-09" db="EMBL/GenBank/DDBJ databases">
        <authorList>
            <person name="Sun Q."/>
            <person name="Mori K."/>
        </authorList>
    </citation>
    <scope>NUCLEOTIDE SEQUENCE [LARGE SCALE GENOMIC DNA]</scope>
    <source>
        <strain evidence="2 3">CCM 7609</strain>
    </source>
</reference>
<dbReference type="InterPro" id="IPR032710">
    <property type="entry name" value="NTF2-like_dom_sf"/>
</dbReference>
<dbReference type="Proteomes" id="UP001589766">
    <property type="component" value="Unassembled WGS sequence"/>
</dbReference>
<dbReference type="RefSeq" id="WP_378042903.1">
    <property type="nucleotide sequence ID" value="NZ_JBHLWH010000042.1"/>
</dbReference>
<proteinExistence type="predicted"/>
<sequence>METIINGVTLLSPITANNETARRNIDAVVEFFSLYLKDKERFYSLWVEENPAVITPYVTGDIGNIQVTAHEGWDAVKAFWDPIHDDMHGKFDWYIDEVIAGEDPNVIITRTHSDVDVQADGVFGGVHPTYQGRYVQIFRFTDGKVKAFEEYFDTAQLASAYGG</sequence>
<protein>
    <submittedName>
        <fullName evidence="2">Nuclear transport factor 2 family protein</fullName>
    </submittedName>
</protein>